<reference evidence="3 4" key="1">
    <citation type="submission" date="2014-03" db="EMBL/GenBank/DDBJ databases">
        <title>Whole genome sequence of Novosphingobium resinovorum KF1.</title>
        <authorList>
            <person name="Gan H.M."/>
            <person name="Gan H.Y."/>
            <person name="Chew T.H."/>
            <person name="Savka M.A."/>
        </authorList>
    </citation>
    <scope>NUCLEOTIDE SEQUENCE [LARGE SCALE GENOMIC DNA]</scope>
    <source>
        <strain evidence="3 4">KF1</strain>
    </source>
</reference>
<dbReference type="PATRIC" id="fig|158500.4.peg.2241"/>
<feature type="compositionally biased region" description="Acidic residues" evidence="1">
    <location>
        <begin position="597"/>
        <end position="606"/>
    </location>
</feature>
<evidence type="ECO:0000256" key="1">
    <source>
        <dbReference type="SAM" id="MobiDB-lite"/>
    </source>
</evidence>
<feature type="transmembrane region" description="Helical" evidence="2">
    <location>
        <begin position="44"/>
        <end position="64"/>
    </location>
</feature>
<evidence type="ECO:0000256" key="2">
    <source>
        <dbReference type="SAM" id="Phobius"/>
    </source>
</evidence>
<feature type="region of interest" description="Disordered" evidence="1">
    <location>
        <begin position="594"/>
        <end position="643"/>
    </location>
</feature>
<proteinExistence type="predicted"/>
<organism evidence="3 4">
    <name type="scientific">Novosphingobium resinovorum</name>
    <dbReference type="NCBI Taxonomy" id="158500"/>
    <lineage>
        <taxon>Bacteria</taxon>
        <taxon>Pseudomonadati</taxon>
        <taxon>Pseudomonadota</taxon>
        <taxon>Alphaproteobacteria</taxon>
        <taxon>Sphingomonadales</taxon>
        <taxon>Sphingomonadaceae</taxon>
        <taxon>Novosphingobium</taxon>
    </lineage>
</organism>
<feature type="compositionally biased region" description="Acidic residues" evidence="1">
    <location>
        <begin position="542"/>
        <end position="554"/>
    </location>
</feature>
<gene>
    <name evidence="3" type="ORF">BV97_02200</name>
</gene>
<feature type="region of interest" description="Disordered" evidence="1">
    <location>
        <begin position="532"/>
        <end position="555"/>
    </location>
</feature>
<sequence>MSTGPGSRHKGNAVADTKLTIESGTEGAGANAGTGGQPITRHPLFPAIVALWFGALAGLGSVIVSSSTIEGLVLALGIDKVIPMAAPPLGTTMRILLALGMTGLGAAIGGLIARRIARPAALPATDAAEGDEIEQAAAAPAPTARRRRALAIEPEAAPVAEEHAPLPGAPTDPRILNVADFDIDSFDEGHDQPVFRRPVEAAAIDSTADDADEDDNLPAWLDAETAWREPESTFGADRGVFTTPPGAQIFKAELDAAEEAAREPVEAPVGSRLFEAYSREFSPRSDVKTDAVPETVEEPLAGATSSLERAAPGFKLLPRLPQGDWRAPEAELEAEEAPAWSVPAFAAPAAEESPSDEAPSGIEIVAFHEEPAPFAAPFEAEPEAPAETFVDAVEEPRSSARIADADLGSLSQVELLERLALAMERRREDARRAAEAAVVIPQAIVTPFAAPIVEAEPEAQDGYVDAHPPEPAPSWPAAVPSALRPIALDPIDDAVEPLEGFTAPRHIGLTSSEERPGFDERFDPHAAIPFPSSPFPHTAFEAEPEAAEDEEEDSVLQQGYASLFNLSRHAAVRKPFLQFGDPDEAGDEIAHATPVDSAEEIQEESQESAPFGRPVLLPNPTGEAPADYEERPFDAPRNDPEATERALRAALATLQRMSGAA</sequence>
<feature type="compositionally biased region" description="Basic and acidic residues" evidence="1">
    <location>
        <begin position="628"/>
        <end position="643"/>
    </location>
</feature>
<keyword evidence="2" id="KW-1133">Transmembrane helix</keyword>
<keyword evidence="2" id="KW-0472">Membrane</keyword>
<protein>
    <submittedName>
        <fullName evidence="3">Uncharacterized protein</fullName>
    </submittedName>
</protein>
<accession>A0A031K0N8</accession>
<comment type="caution">
    <text evidence="3">The sequence shown here is derived from an EMBL/GenBank/DDBJ whole genome shotgun (WGS) entry which is preliminary data.</text>
</comment>
<evidence type="ECO:0000313" key="4">
    <source>
        <dbReference type="Proteomes" id="UP000024329"/>
    </source>
</evidence>
<dbReference type="Proteomes" id="UP000024329">
    <property type="component" value="Unassembled WGS sequence"/>
</dbReference>
<dbReference type="EMBL" id="JFYZ01000010">
    <property type="protein sequence ID" value="EZP82177.1"/>
    <property type="molecule type" value="Genomic_DNA"/>
</dbReference>
<dbReference type="AlphaFoldDB" id="A0A031K0N8"/>
<name>A0A031K0N8_9SPHN</name>
<evidence type="ECO:0000313" key="3">
    <source>
        <dbReference type="EMBL" id="EZP82177.1"/>
    </source>
</evidence>
<keyword evidence="2" id="KW-0812">Transmembrane</keyword>
<feature type="transmembrane region" description="Helical" evidence="2">
    <location>
        <begin position="93"/>
        <end position="113"/>
    </location>
</feature>
<feature type="region of interest" description="Disordered" evidence="1">
    <location>
        <begin position="124"/>
        <end position="146"/>
    </location>
</feature>
<dbReference type="STRING" id="158500.BES08_13140"/>